<name>A0A3S9AK30_ACIJO</name>
<dbReference type="PROSITE" id="PS51257">
    <property type="entry name" value="PROKAR_LIPOPROTEIN"/>
    <property type="match status" value="1"/>
</dbReference>
<comment type="subcellular location">
    <subcellularLocation>
        <location evidence="2">Cell outer membrane</location>
        <topology evidence="2">Lipid-anchor</topology>
    </subcellularLocation>
</comment>
<gene>
    <name evidence="3" type="ORF">CFH90_08115</name>
</gene>
<dbReference type="Gene3D" id="1.20.1600.10">
    <property type="entry name" value="Outer membrane efflux proteins (OEP)"/>
    <property type="match status" value="1"/>
</dbReference>
<keyword evidence="2" id="KW-1134">Transmembrane beta strand</keyword>
<evidence type="ECO:0000256" key="1">
    <source>
        <dbReference type="ARBA" id="ARBA00007613"/>
    </source>
</evidence>
<accession>A0A3S9AK30</accession>
<dbReference type="AlphaFoldDB" id="A0A3S9AK30"/>
<proteinExistence type="inferred from homology"/>
<comment type="similarity">
    <text evidence="1 2">Belongs to the outer membrane factor (OMF) (TC 1.B.17) family.</text>
</comment>
<keyword evidence="2" id="KW-0449">Lipoprotein</keyword>
<dbReference type="EMBL" id="CP022298">
    <property type="protein sequence ID" value="AZN63992.1"/>
    <property type="molecule type" value="Genomic_DNA"/>
</dbReference>
<dbReference type="SUPFAM" id="SSF56954">
    <property type="entry name" value="Outer membrane efflux proteins (OEP)"/>
    <property type="match status" value="1"/>
</dbReference>
<reference evidence="3 4" key="1">
    <citation type="submission" date="2017-06" db="EMBL/GenBank/DDBJ databases">
        <title>Complete Genome Sequence of the Carbazole-Degrading Bacterium Acinetobacter johnsonii IC001.</title>
        <authorList>
            <person name="Vejarano F."/>
            <person name="Suzuki-Minakuchi C."/>
            <person name="Ohtsubo Y."/>
            <person name="Tsuda M."/>
            <person name="Okada K."/>
            <person name="Nojiri H."/>
        </authorList>
    </citation>
    <scope>NUCLEOTIDE SEQUENCE [LARGE SCALE GENOMIC DNA]</scope>
    <source>
        <strain evidence="3 4">IC001</strain>
    </source>
</reference>
<organism evidence="3 4">
    <name type="scientific">Acinetobacter johnsonii</name>
    <dbReference type="NCBI Taxonomy" id="40214"/>
    <lineage>
        <taxon>Bacteria</taxon>
        <taxon>Pseudomonadati</taxon>
        <taxon>Pseudomonadota</taxon>
        <taxon>Gammaproteobacteria</taxon>
        <taxon>Moraxellales</taxon>
        <taxon>Moraxellaceae</taxon>
        <taxon>Acinetobacter</taxon>
    </lineage>
</organism>
<dbReference type="PANTHER" id="PTHR30203:SF25">
    <property type="entry name" value="OUTER MEMBRANE PROTEIN-RELATED"/>
    <property type="match status" value="1"/>
</dbReference>
<keyword evidence="2" id="KW-0472">Membrane</keyword>
<keyword evidence="2" id="KW-0564">Palmitate</keyword>
<keyword evidence="2" id="KW-0812">Transmembrane</keyword>
<dbReference type="GO" id="GO:0015562">
    <property type="term" value="F:efflux transmembrane transporter activity"/>
    <property type="evidence" value="ECO:0007669"/>
    <property type="project" value="InterPro"/>
</dbReference>
<evidence type="ECO:0000256" key="2">
    <source>
        <dbReference type="RuleBase" id="RU362097"/>
    </source>
</evidence>
<protein>
    <submittedName>
        <fullName evidence="3">Multidrug transporter</fullName>
    </submittedName>
</protein>
<dbReference type="Pfam" id="PF02321">
    <property type="entry name" value="OEP"/>
    <property type="match status" value="2"/>
</dbReference>
<dbReference type="GO" id="GO:0009279">
    <property type="term" value="C:cell outer membrane"/>
    <property type="evidence" value="ECO:0007669"/>
    <property type="project" value="UniProtKB-SubCell"/>
</dbReference>
<sequence>MSMKLQSLLQNAGTAFCIISLCGCTVGPDFAKPRSEITQLPQASRPDDIYRNYLSSVAKTPDEWWLIFNDKVLIELQSRAKLNNLDLQMAAERIEQSRAQLGITSSQLLPTIDSSASYSREKLSQNGKFAALGAPTNASDFWQLGFDASWELDLWGRTRRMREGATASFEATLYDREAAQVALTAEVAKTYLQLRGIQAQLAIAQQNLDIANRLVKLTESRERNGVATRFETASALAQHASIKAMLPDLMQQRNQLMNALALLIGEQPKALDAQLSQALTLPELPQNIPVGLSSELAHQRPDIQRAEAKLHAATAAIGVAKADFYPRIGLRGRIGVEAFELDDLASWDSHLFSVGPTVYLPIFQGGKLTQRLALNESRQKEAALAYRQTVLRAWHEVDNAIDTWSAQRSHHAELVIAYQQNKEAFQTAKRSYQQGVADYMTVLTAQRQLLAAQNQLNTSSTNAAISVVNLYKALGGGWDVTTFHNSLVTP</sequence>
<dbReference type="InterPro" id="IPR010131">
    <property type="entry name" value="MdtP/NodT-like"/>
</dbReference>
<dbReference type="NCBIfam" id="TIGR01845">
    <property type="entry name" value="outer_NodT"/>
    <property type="match status" value="1"/>
</dbReference>
<dbReference type="RefSeq" id="WP_004894696.1">
    <property type="nucleotide sequence ID" value="NZ_CP022298.1"/>
</dbReference>
<dbReference type="Gene3D" id="2.20.200.10">
    <property type="entry name" value="Outer membrane efflux proteins (OEP)"/>
    <property type="match status" value="1"/>
</dbReference>
<evidence type="ECO:0000313" key="4">
    <source>
        <dbReference type="Proteomes" id="UP000276980"/>
    </source>
</evidence>
<evidence type="ECO:0000313" key="3">
    <source>
        <dbReference type="EMBL" id="AZN63992.1"/>
    </source>
</evidence>
<dbReference type="Proteomes" id="UP000276980">
    <property type="component" value="Chromosome"/>
</dbReference>
<dbReference type="PANTHER" id="PTHR30203">
    <property type="entry name" value="OUTER MEMBRANE CATION EFFLUX PROTEIN"/>
    <property type="match status" value="1"/>
</dbReference>
<dbReference type="InterPro" id="IPR003423">
    <property type="entry name" value="OMP_efflux"/>
</dbReference>